<dbReference type="HOGENOM" id="CLU_115019_0_1_1"/>
<proteinExistence type="inferred from homology"/>
<dbReference type="OrthoDB" id="3454835at2759"/>
<dbReference type="InParanoid" id="B8MSU2"/>
<evidence type="ECO:0000313" key="4">
    <source>
        <dbReference type="Proteomes" id="UP000001745"/>
    </source>
</evidence>
<dbReference type="OMA" id="YEEVWVS"/>
<dbReference type="Proteomes" id="UP000001745">
    <property type="component" value="Unassembled WGS sequence"/>
</dbReference>
<dbReference type="eggNOG" id="ENOG502RHQD">
    <property type="taxonomic scope" value="Eukaryota"/>
</dbReference>
<dbReference type="AlphaFoldDB" id="B8MSU2"/>
<dbReference type="Gene3D" id="3.30.70.100">
    <property type="match status" value="1"/>
</dbReference>
<dbReference type="RefSeq" id="XP_002487639.1">
    <property type="nucleotide sequence ID" value="XM_002487594.1"/>
</dbReference>
<dbReference type="EMBL" id="EQ962660">
    <property type="protein sequence ID" value="EED11985.1"/>
    <property type="molecule type" value="Genomic_DNA"/>
</dbReference>
<dbReference type="Pfam" id="PF07110">
    <property type="entry name" value="EthD"/>
    <property type="match status" value="1"/>
</dbReference>
<sequence length="131" mass="15188">MDAPKKLVRFDTYVKRHPSLTVEEFHRQWTEVHAQLLKHWLECHGVHRYTIFHPLRSEQGHHIGPAAAPSTLDFDGHAEILVDSLDIIKALQEDPYYKAVIEPDESNLIDFQSVRHIIGYEEVWVLDGKAV</sequence>
<gene>
    <name evidence="3" type="ORF">TSTA_000620</name>
</gene>
<keyword evidence="4" id="KW-1185">Reference proteome</keyword>
<dbReference type="InterPro" id="IPR009799">
    <property type="entry name" value="EthD_dom"/>
</dbReference>
<feature type="domain" description="EthD" evidence="2">
    <location>
        <begin position="17"/>
        <end position="111"/>
    </location>
</feature>
<evidence type="ECO:0000313" key="3">
    <source>
        <dbReference type="EMBL" id="EED11985.1"/>
    </source>
</evidence>
<dbReference type="GO" id="GO:0016491">
    <property type="term" value="F:oxidoreductase activity"/>
    <property type="evidence" value="ECO:0007669"/>
    <property type="project" value="InterPro"/>
</dbReference>
<dbReference type="GeneID" id="8108685"/>
<dbReference type="InterPro" id="IPR011008">
    <property type="entry name" value="Dimeric_a/b-barrel"/>
</dbReference>
<dbReference type="SUPFAM" id="SSF54909">
    <property type="entry name" value="Dimeric alpha+beta barrel"/>
    <property type="match status" value="1"/>
</dbReference>
<organism evidence="3 4">
    <name type="scientific">Talaromyces stipitatus (strain ATCC 10500 / CBS 375.48 / QM 6759 / NRRL 1006)</name>
    <name type="common">Penicillium stipitatum</name>
    <dbReference type="NCBI Taxonomy" id="441959"/>
    <lineage>
        <taxon>Eukaryota</taxon>
        <taxon>Fungi</taxon>
        <taxon>Dikarya</taxon>
        <taxon>Ascomycota</taxon>
        <taxon>Pezizomycotina</taxon>
        <taxon>Eurotiomycetes</taxon>
        <taxon>Eurotiomycetidae</taxon>
        <taxon>Eurotiales</taxon>
        <taxon>Trichocomaceae</taxon>
        <taxon>Talaromyces</taxon>
        <taxon>Talaromyces sect. Talaromyces</taxon>
    </lineage>
</organism>
<reference evidence="4" key="1">
    <citation type="journal article" date="2015" name="Genome Announc.">
        <title>Genome sequence of the AIDS-associated pathogen Penicillium marneffei (ATCC18224) and its near taxonomic relative Talaromyces stipitatus (ATCC10500).</title>
        <authorList>
            <person name="Nierman W.C."/>
            <person name="Fedorova-Abrams N.D."/>
            <person name="Andrianopoulos A."/>
        </authorList>
    </citation>
    <scope>NUCLEOTIDE SEQUENCE [LARGE SCALE GENOMIC DNA]</scope>
    <source>
        <strain evidence="4">ATCC 10500 / CBS 375.48 / QM 6759 / NRRL 1006</strain>
    </source>
</reference>
<dbReference type="VEuPathDB" id="FungiDB:TSTA_000620"/>
<name>B8MSU2_TALSN</name>
<comment type="similarity">
    <text evidence="1">Belongs to the tpcK family.</text>
</comment>
<evidence type="ECO:0000256" key="1">
    <source>
        <dbReference type="ARBA" id="ARBA00005986"/>
    </source>
</evidence>
<accession>B8MSU2</accession>
<protein>
    <recommendedName>
        <fullName evidence="2">EthD domain-containing protein</fullName>
    </recommendedName>
</protein>
<evidence type="ECO:0000259" key="2">
    <source>
        <dbReference type="Pfam" id="PF07110"/>
    </source>
</evidence>
<dbReference type="PhylomeDB" id="B8MSU2"/>